<reference evidence="2" key="1">
    <citation type="submission" date="2020-11" db="EMBL/GenBank/DDBJ databases">
        <authorList>
            <person name="Bejerman N."/>
        </authorList>
    </citation>
    <scope>NUCLEOTIDE SEQUENCE</scope>
    <source>
        <strain evidence="2">Avo</strain>
    </source>
</reference>
<proteinExistence type="predicted"/>
<evidence type="ECO:0000313" key="2">
    <source>
        <dbReference type="EMBL" id="QQG34603.1"/>
    </source>
</evidence>
<dbReference type="InterPro" id="IPR028919">
    <property type="entry name" value="Viral_movement"/>
</dbReference>
<dbReference type="EMBL" id="MW328736">
    <property type="protein sequence ID" value="QQG34603.1"/>
    <property type="molecule type" value="Genomic_RNA"/>
</dbReference>
<evidence type="ECO:0000256" key="1">
    <source>
        <dbReference type="SAM" id="MobiDB-lite"/>
    </source>
</evidence>
<name>A0A7T5QZ99_9VIRU</name>
<dbReference type="Pfam" id="PF01107">
    <property type="entry name" value="MP"/>
    <property type="match status" value="1"/>
</dbReference>
<sequence length="435" mass="47850">MSKLVSISNVMTRVSKDQSVLGSNEINKLYGDHAPLVFKDEVKMIVPGNVMGEPIKMQANILTPERLKEIRSVKVKGKNCAYLHLGVVPIVLQSLLPSGNDGIHGMCALVDTSRGSDQTGTIDKFNFEFSQSVPYAAKILVINAAVDLMCDQSVGSLQVLIELHGVDLRVERSVLAITTGLSCVPTNSSMMLPGLQRTAPKWSICNTIEVDESDEGEREAFRNLFMASSPIMIDMGNEEWLDEGKRYKLFGPKVQPVRRRNLTTKNLIKGFEGQVKSGNGELKRSQSVRFGRDKTIDFKIKNNFELGRSSVSSKDEYQTEDEGYGPERTQGISLEQLRGSGKHPWSEGVSTRQHGGPIERRSEVGQTGNINVLHEALFRQHCGHGCIPADRIPVDDNGSEANAASSSNRRAEGMEIGLQPENLGRVHKDLGTGKY</sequence>
<organism evidence="2">
    <name type="scientific">Avocado citrivirus 1</name>
    <dbReference type="NCBI Taxonomy" id="2794431"/>
    <lineage>
        <taxon>Viruses</taxon>
        <taxon>Riboviria</taxon>
        <taxon>Orthornavirae</taxon>
        <taxon>Kitrinoviricota</taxon>
        <taxon>Alsuviricetes</taxon>
        <taxon>Tymovirales</taxon>
        <taxon>Betaflexiviridae</taxon>
        <taxon>Trivirinae</taxon>
        <taxon>Citrivirus</taxon>
    </lineage>
</organism>
<feature type="region of interest" description="Disordered" evidence="1">
    <location>
        <begin position="395"/>
        <end position="414"/>
    </location>
</feature>
<protein>
    <submittedName>
        <fullName evidence="2">MP</fullName>
    </submittedName>
</protein>
<accession>A0A7T5QZ99</accession>
<feature type="region of interest" description="Disordered" evidence="1">
    <location>
        <begin position="310"/>
        <end position="364"/>
    </location>
</feature>
<feature type="compositionally biased region" description="Low complexity" evidence="1">
    <location>
        <begin position="399"/>
        <end position="408"/>
    </location>
</feature>